<dbReference type="OrthoDB" id="3257981at2759"/>
<dbReference type="Proteomes" id="UP000191518">
    <property type="component" value="Unassembled WGS sequence"/>
</dbReference>
<comment type="caution">
    <text evidence="2">The sequence shown here is derived from an EMBL/GenBank/DDBJ whole genome shotgun (WGS) entry which is preliminary data.</text>
</comment>
<keyword evidence="3" id="KW-1185">Reference proteome</keyword>
<evidence type="ECO:0000313" key="3">
    <source>
        <dbReference type="Proteomes" id="UP000191518"/>
    </source>
</evidence>
<evidence type="ECO:0000313" key="2">
    <source>
        <dbReference type="EMBL" id="OQE09081.1"/>
    </source>
</evidence>
<feature type="chain" id="PRO_5012008839" evidence="1">
    <location>
        <begin position="18"/>
        <end position="180"/>
    </location>
</feature>
<protein>
    <submittedName>
        <fullName evidence="2">Uncharacterized protein</fullName>
    </submittedName>
</protein>
<organism evidence="2 3">
    <name type="scientific">Penicillium vulpinum</name>
    <dbReference type="NCBI Taxonomy" id="29845"/>
    <lineage>
        <taxon>Eukaryota</taxon>
        <taxon>Fungi</taxon>
        <taxon>Dikarya</taxon>
        <taxon>Ascomycota</taxon>
        <taxon>Pezizomycotina</taxon>
        <taxon>Eurotiomycetes</taxon>
        <taxon>Eurotiomycetidae</taxon>
        <taxon>Eurotiales</taxon>
        <taxon>Aspergillaceae</taxon>
        <taxon>Penicillium</taxon>
    </lineage>
</organism>
<dbReference type="EMBL" id="MDYP01000007">
    <property type="protein sequence ID" value="OQE09081.1"/>
    <property type="molecule type" value="Genomic_DNA"/>
</dbReference>
<feature type="signal peptide" evidence="1">
    <location>
        <begin position="1"/>
        <end position="17"/>
    </location>
</feature>
<dbReference type="AlphaFoldDB" id="A0A1V6S4W1"/>
<reference evidence="3" key="1">
    <citation type="journal article" date="2017" name="Nat. Microbiol.">
        <title>Global analysis of biosynthetic gene clusters reveals vast potential of secondary metabolite production in Penicillium species.</title>
        <authorList>
            <person name="Nielsen J.C."/>
            <person name="Grijseels S."/>
            <person name="Prigent S."/>
            <person name="Ji B."/>
            <person name="Dainat J."/>
            <person name="Nielsen K.F."/>
            <person name="Frisvad J.C."/>
            <person name="Workman M."/>
            <person name="Nielsen J."/>
        </authorList>
    </citation>
    <scope>NUCLEOTIDE SEQUENCE [LARGE SCALE GENOMIC DNA]</scope>
    <source>
        <strain evidence="3">IBT 29486</strain>
    </source>
</reference>
<gene>
    <name evidence="2" type="ORF">PENVUL_c007G09970</name>
</gene>
<sequence>MRFLVLSVLAQAISVSGLGILNFRDQSSIPAALLTAPPVPAATTTSTSRNGVLKEGTKIHVGSGCILINSAVTLCKSDEKNQDLYKPYYSGPYTLVDDETASVVIHSKFNGDNHTAILVEAGCKLEANWPSYYGDLEFFDDCLFDRTRKYLQCCPEEQKTQTDIPNPYFLYERRYDSRYN</sequence>
<keyword evidence="1" id="KW-0732">Signal</keyword>
<proteinExistence type="predicted"/>
<evidence type="ECO:0000256" key="1">
    <source>
        <dbReference type="SAM" id="SignalP"/>
    </source>
</evidence>
<accession>A0A1V6S4W1</accession>
<name>A0A1V6S4W1_9EURO</name>